<reference evidence="15" key="1">
    <citation type="submission" date="2025-08" db="UniProtKB">
        <authorList>
            <consortium name="RefSeq"/>
        </authorList>
    </citation>
    <scope>IDENTIFICATION</scope>
    <source>
        <strain evidence="15">Nigerian</strain>
        <tissue evidence="15">Liver and blood</tissue>
    </source>
</reference>
<dbReference type="InterPro" id="IPR004073">
    <property type="entry name" value="GPCR_3_vmron_rcpt_2"/>
</dbReference>
<dbReference type="InterPro" id="IPR038550">
    <property type="entry name" value="GPCR_3_9-Cys_sf"/>
</dbReference>
<evidence type="ECO:0000256" key="6">
    <source>
        <dbReference type="ARBA" id="ARBA00022989"/>
    </source>
</evidence>
<dbReference type="PRINTS" id="PR01535">
    <property type="entry name" value="VOMERONASL2R"/>
</dbReference>
<keyword evidence="7" id="KW-0297">G-protein coupled receptor</keyword>
<dbReference type="InterPro" id="IPR000337">
    <property type="entry name" value="GPCR_3"/>
</dbReference>
<feature type="domain" description="G-protein coupled receptors family 3 profile" evidence="13">
    <location>
        <begin position="323"/>
        <end position="585"/>
    </location>
</feature>
<dbReference type="Pfam" id="PF07562">
    <property type="entry name" value="NCD3G"/>
    <property type="match status" value="1"/>
</dbReference>
<dbReference type="Proteomes" id="UP000008143">
    <property type="component" value="Chromosome 8"/>
</dbReference>
<evidence type="ECO:0000256" key="3">
    <source>
        <dbReference type="ARBA" id="ARBA00022475"/>
    </source>
</evidence>
<evidence type="ECO:0000256" key="1">
    <source>
        <dbReference type="ARBA" id="ARBA00004651"/>
    </source>
</evidence>
<dbReference type="FunFam" id="2.10.50.30:FF:000002">
    <property type="entry name" value="Vomeronasal 2 receptor, h1"/>
    <property type="match status" value="1"/>
</dbReference>
<feature type="transmembrane region" description="Helical" evidence="12">
    <location>
        <begin position="484"/>
        <end position="505"/>
    </location>
</feature>
<dbReference type="InterPro" id="IPR017979">
    <property type="entry name" value="GPCR_3_CS"/>
</dbReference>
<evidence type="ECO:0000256" key="5">
    <source>
        <dbReference type="ARBA" id="ARBA00022729"/>
    </source>
</evidence>
<keyword evidence="11" id="KW-0807">Transducer</keyword>
<dbReference type="Xenbase" id="XB-GENE-29082287">
    <property type="gene designation" value="LOC100494629"/>
</dbReference>
<dbReference type="Pfam" id="PF00003">
    <property type="entry name" value="7tm_3"/>
    <property type="match status" value="1"/>
</dbReference>
<dbReference type="PANTHER" id="PTHR24061:SF614">
    <property type="entry name" value="VOMERONASAL TYPE-2 RECEPTOR 26"/>
    <property type="match status" value="1"/>
</dbReference>
<feature type="transmembrane region" description="Helical" evidence="12">
    <location>
        <begin position="360"/>
        <end position="382"/>
    </location>
</feature>
<dbReference type="PANTHER" id="PTHR24061">
    <property type="entry name" value="CALCIUM-SENSING RECEPTOR-RELATED"/>
    <property type="match status" value="1"/>
</dbReference>
<comment type="subcellular location">
    <subcellularLocation>
        <location evidence="1">Cell membrane</location>
        <topology evidence="1">Multi-pass membrane protein</topology>
    </subcellularLocation>
</comment>
<evidence type="ECO:0000256" key="4">
    <source>
        <dbReference type="ARBA" id="ARBA00022692"/>
    </source>
</evidence>
<dbReference type="GO" id="GO:0004930">
    <property type="term" value="F:G protein-coupled receptor activity"/>
    <property type="evidence" value="ECO:0000318"/>
    <property type="project" value="GO_Central"/>
</dbReference>
<dbReference type="OrthoDB" id="5984008at2759"/>
<evidence type="ECO:0000256" key="10">
    <source>
        <dbReference type="ARBA" id="ARBA00023180"/>
    </source>
</evidence>
<dbReference type="InterPro" id="IPR011500">
    <property type="entry name" value="GPCR_3_9-Cys_dom"/>
</dbReference>
<dbReference type="Gene3D" id="3.40.50.2300">
    <property type="match status" value="4"/>
</dbReference>
<keyword evidence="10" id="KW-0325">Glycoprotein</keyword>
<comment type="similarity">
    <text evidence="2">Belongs to the G-protein coupled receptor 3 family.</text>
</comment>
<feature type="transmembrane region" description="Helical" evidence="12">
    <location>
        <begin position="394"/>
        <end position="417"/>
    </location>
</feature>
<sequence>MTFLKVTGILYVLDELNPRNYQNVLAFIFAVNEINRNPHLLPNISLGFRIVDGCSCEERAVTGMFDILSGGNTPVPNFHCGFLHNLAAIVDGISSKVTILLAQLLGISKIPQISYSTLDPVLSDKVRFPSFYRTVPSDIMQYLAIVQLVKYFSWSWVGILVSDDESGLKMSQLNKYMKQVRFTNTAGAKVYFDEHGDMPLEFDILNWIVYPNETLNGIIVGSFAYQNGFFNLKMNESLIRWSTAFNQTPQSACSETCTTGYRKTPKAGYPACCYDCIPCPEGAISNQTDMELCFQCQENQWPNTKGNACVFKEIIYLSYGEPLGMSLALISILFFLLTSLTLLIFTIYRSTAIVKANNRDLSYLLLLSLKTCFLCNFIFMGHPIHMTCILRQTVFGVTFSISLSTILAKTVTVIIAFHATKPRTRLRTFLGPYVAYFIVIFCSLIQVLISASWLGTYPPFPQYNMVDEVGKIIAECNEGSKLGFYSVLGFMGLLACISFIIAFFARNLPDNFNEAKLITFSMLVFCSVWVSFIPAYMSTKGKYVVATEIFAIIASSMALLVCIFIPKCYIILLRPERNTKVCIRN</sequence>
<keyword evidence="14" id="KW-1185">Reference proteome</keyword>
<organism evidence="14 15">
    <name type="scientific">Xenopus tropicalis</name>
    <name type="common">Western clawed frog</name>
    <name type="synonym">Silurana tropicalis</name>
    <dbReference type="NCBI Taxonomy" id="8364"/>
    <lineage>
        <taxon>Eukaryota</taxon>
        <taxon>Metazoa</taxon>
        <taxon>Chordata</taxon>
        <taxon>Craniata</taxon>
        <taxon>Vertebrata</taxon>
        <taxon>Euteleostomi</taxon>
        <taxon>Amphibia</taxon>
        <taxon>Batrachia</taxon>
        <taxon>Anura</taxon>
        <taxon>Pipoidea</taxon>
        <taxon>Pipidae</taxon>
        <taxon>Xenopodinae</taxon>
        <taxon>Xenopus</taxon>
        <taxon>Silurana</taxon>
    </lineage>
</organism>
<evidence type="ECO:0000259" key="13">
    <source>
        <dbReference type="PROSITE" id="PS50259"/>
    </source>
</evidence>
<evidence type="ECO:0000313" key="16">
    <source>
        <dbReference type="Xenbase" id="XB-GENE-29082287"/>
    </source>
</evidence>
<dbReference type="RefSeq" id="XP_031747640.1">
    <property type="nucleotide sequence ID" value="XM_031891780.1"/>
</dbReference>
<dbReference type="FunFam" id="3.40.50.2300:FF:000728">
    <property type="entry name" value="Uncharacterized protein"/>
    <property type="match status" value="1"/>
</dbReference>
<keyword evidence="9 15" id="KW-0675">Receptor</keyword>
<dbReference type="SUPFAM" id="SSF53822">
    <property type="entry name" value="Periplasmic binding protein-like I"/>
    <property type="match status" value="2"/>
</dbReference>
<dbReference type="CDD" id="cd15283">
    <property type="entry name" value="7tmC_V2R_pheromone"/>
    <property type="match status" value="1"/>
</dbReference>
<dbReference type="AGR" id="Xenbase:XB-GENE-29082287"/>
<feature type="transmembrane region" description="Helical" evidence="12">
    <location>
        <begin position="323"/>
        <end position="348"/>
    </location>
</feature>
<dbReference type="InterPro" id="IPR017978">
    <property type="entry name" value="GPCR_3_C"/>
</dbReference>
<accession>A0A8J1ISC0</accession>
<dbReference type="GeneID" id="100494629"/>
<name>A0A8J1ISC0_XENTR</name>
<protein>
    <submittedName>
        <fullName evidence="15">Vomeronasal type-2 receptor 26</fullName>
    </submittedName>
</protein>
<dbReference type="PROSITE" id="PS00981">
    <property type="entry name" value="G_PROTEIN_RECEP_F3_3"/>
    <property type="match status" value="1"/>
</dbReference>
<evidence type="ECO:0000256" key="11">
    <source>
        <dbReference type="ARBA" id="ARBA00023224"/>
    </source>
</evidence>
<dbReference type="GO" id="GO:0005886">
    <property type="term" value="C:plasma membrane"/>
    <property type="evidence" value="ECO:0000318"/>
    <property type="project" value="GO_Central"/>
</dbReference>
<dbReference type="PROSITE" id="PS50259">
    <property type="entry name" value="G_PROTEIN_RECEP_F3_4"/>
    <property type="match status" value="1"/>
</dbReference>
<evidence type="ECO:0000313" key="14">
    <source>
        <dbReference type="Proteomes" id="UP000008143"/>
    </source>
</evidence>
<feature type="transmembrane region" description="Helical" evidence="12">
    <location>
        <begin position="517"/>
        <end position="537"/>
    </location>
</feature>
<dbReference type="OMA" id="RWSTAFN"/>
<dbReference type="Pfam" id="PF01094">
    <property type="entry name" value="ANF_receptor"/>
    <property type="match status" value="1"/>
</dbReference>
<dbReference type="InterPro" id="IPR001828">
    <property type="entry name" value="ANF_lig-bd_rcpt"/>
</dbReference>
<dbReference type="KEGG" id="xtr:100494629"/>
<feature type="transmembrane region" description="Helical" evidence="12">
    <location>
        <begin position="429"/>
        <end position="454"/>
    </location>
</feature>
<feature type="transmembrane region" description="Helical" evidence="12">
    <location>
        <begin position="549"/>
        <end position="570"/>
    </location>
</feature>
<evidence type="ECO:0000256" key="8">
    <source>
        <dbReference type="ARBA" id="ARBA00023136"/>
    </source>
</evidence>
<proteinExistence type="inferred from homology"/>
<gene>
    <name evidence="15 16" type="primary">LOC100494629</name>
</gene>
<evidence type="ECO:0000256" key="12">
    <source>
        <dbReference type="SAM" id="Phobius"/>
    </source>
</evidence>
<keyword evidence="5" id="KW-0732">Signal</keyword>
<keyword evidence="8 12" id="KW-0472">Membrane</keyword>
<evidence type="ECO:0000256" key="7">
    <source>
        <dbReference type="ARBA" id="ARBA00023040"/>
    </source>
</evidence>
<evidence type="ECO:0000313" key="15">
    <source>
        <dbReference type="RefSeq" id="XP_031747640.1"/>
    </source>
</evidence>
<dbReference type="InterPro" id="IPR000068">
    <property type="entry name" value="GPCR_3_Ca_sens_rcpt-rel"/>
</dbReference>
<dbReference type="Gene3D" id="2.10.50.30">
    <property type="entry name" value="GPCR, family 3, nine cysteines domain"/>
    <property type="match status" value="1"/>
</dbReference>
<keyword evidence="4 12" id="KW-0812">Transmembrane</keyword>
<dbReference type="AlphaFoldDB" id="A0A8J1ISC0"/>
<keyword evidence="6 12" id="KW-1133">Transmembrane helix</keyword>
<evidence type="ECO:0000256" key="9">
    <source>
        <dbReference type="ARBA" id="ARBA00023170"/>
    </source>
</evidence>
<keyword evidence="3" id="KW-1003">Cell membrane</keyword>
<dbReference type="PRINTS" id="PR00248">
    <property type="entry name" value="GPCRMGR"/>
</dbReference>
<evidence type="ECO:0000256" key="2">
    <source>
        <dbReference type="ARBA" id="ARBA00007242"/>
    </source>
</evidence>
<dbReference type="InterPro" id="IPR028082">
    <property type="entry name" value="Peripla_BP_I"/>
</dbReference>